<dbReference type="GO" id="GO:0033969">
    <property type="term" value="F:gamma-glutamyl-gamma-aminobutyrate hydrolase activity"/>
    <property type="evidence" value="ECO:0007669"/>
    <property type="project" value="UniProtKB-EC"/>
</dbReference>
<dbReference type="InterPro" id="IPR029062">
    <property type="entry name" value="Class_I_gatase-like"/>
</dbReference>
<evidence type="ECO:0000256" key="4">
    <source>
        <dbReference type="ARBA" id="ARBA00060634"/>
    </source>
</evidence>
<protein>
    <recommendedName>
        <fullName evidence="5">gamma-glutamyl-gamma-aminobutyrate hydrolase</fullName>
        <ecNumber evidence="5">3.5.1.94</ecNumber>
    </recommendedName>
</protein>
<dbReference type="CDD" id="cd01745">
    <property type="entry name" value="GATase1_2"/>
    <property type="match status" value="1"/>
</dbReference>
<accession>A0A7D7NCG0</accession>
<comment type="function">
    <text evidence="3">Involved in the breakdown of putrescine via hydrolysis of the gamma-glutamyl linkage of gamma-glutamyl-gamma-aminobutyrate.</text>
</comment>
<sequence length="250" mass="27485">MTRPVIGIPADIKYQGQWPFHSVGDKYVHAVQTAVGDVMILPALGDQSVLARFLPLLDGLFLTGSLSNVEPHHYGEPPAREGTLHDPARDATTLPLIQTVIDMGMPLFGVCRGFQEINVAFGGTLHQHIQELPGKMDHREPPEGDIPTLYADAHEAHLQADSLLKQWLDGADTITINSLHQQGIKDLGRGLSVEALAPDGIVEAFRIDAARHFGYAVQWHPEWLFNEKPASVALFKAFKEACEAYRAGKF</sequence>
<evidence type="ECO:0000256" key="1">
    <source>
        <dbReference type="ARBA" id="ARBA00011083"/>
    </source>
</evidence>
<dbReference type="KEGG" id="nsg:H3L94_04735"/>
<dbReference type="Proteomes" id="UP000514752">
    <property type="component" value="Chromosome"/>
</dbReference>
<dbReference type="InterPro" id="IPR011697">
    <property type="entry name" value="Peptidase_C26"/>
</dbReference>
<comment type="similarity">
    <text evidence="1">Belongs to the peptidase C26 family.</text>
</comment>
<evidence type="ECO:0000256" key="3">
    <source>
        <dbReference type="ARBA" id="ARBA00055068"/>
    </source>
</evidence>
<gene>
    <name evidence="6" type="ORF">H3L94_04735</name>
</gene>
<name>A0A7D7NCG0_9NEIS</name>
<dbReference type="EC" id="3.5.1.94" evidence="5"/>
<dbReference type="GO" id="GO:0006598">
    <property type="term" value="P:polyamine catabolic process"/>
    <property type="evidence" value="ECO:0007669"/>
    <property type="project" value="TreeGrafter"/>
</dbReference>
<reference evidence="6 7" key="1">
    <citation type="submission" date="2020-07" db="EMBL/GenBank/DDBJ databases">
        <title>Genomic diversity of species in the Neisseriaceae family.</title>
        <authorList>
            <person name="Vincent A.T."/>
            <person name="Bernet E."/>
            <person name="Veyrier F.J."/>
        </authorList>
    </citation>
    <scope>NUCLEOTIDE SEQUENCE [LARGE SCALE GENOMIC DNA]</scope>
    <source>
        <strain evidence="6 7">DSM 22244</strain>
    </source>
</reference>
<dbReference type="GO" id="GO:0005829">
    <property type="term" value="C:cytosol"/>
    <property type="evidence" value="ECO:0007669"/>
    <property type="project" value="TreeGrafter"/>
</dbReference>
<dbReference type="Pfam" id="PF07722">
    <property type="entry name" value="Peptidase_C26"/>
    <property type="match status" value="1"/>
</dbReference>
<dbReference type="SUPFAM" id="SSF52317">
    <property type="entry name" value="Class I glutamine amidotransferase-like"/>
    <property type="match status" value="1"/>
</dbReference>
<dbReference type="PANTHER" id="PTHR43235:SF1">
    <property type="entry name" value="GLUTAMINE AMIDOTRANSFERASE PB2B2.05-RELATED"/>
    <property type="match status" value="1"/>
</dbReference>
<evidence type="ECO:0000313" key="6">
    <source>
        <dbReference type="EMBL" id="QMT41335.1"/>
    </source>
</evidence>
<dbReference type="PANTHER" id="PTHR43235">
    <property type="entry name" value="GLUTAMINE AMIDOTRANSFERASE PB2B2.05-RELATED"/>
    <property type="match status" value="1"/>
</dbReference>
<dbReference type="FunFam" id="3.40.50.880:FF:000030">
    <property type="entry name" value="Gamma-glutamyl-gamma-aminobutyrate hydrolase PuuD"/>
    <property type="match status" value="1"/>
</dbReference>
<dbReference type="AlphaFoldDB" id="A0A7D7NCG0"/>
<comment type="pathway">
    <text evidence="4">Amine and polyamine degradation; putrescine degradation; 4-aminobutanoate from putrescine: step 4/4.</text>
</comment>
<dbReference type="InterPro" id="IPR044668">
    <property type="entry name" value="PuuD-like"/>
</dbReference>
<organism evidence="6 7">
    <name type="scientific">Neisseria shayeganii</name>
    <dbReference type="NCBI Taxonomy" id="607712"/>
    <lineage>
        <taxon>Bacteria</taxon>
        <taxon>Pseudomonadati</taxon>
        <taxon>Pseudomonadota</taxon>
        <taxon>Betaproteobacteria</taxon>
        <taxon>Neisseriales</taxon>
        <taxon>Neisseriaceae</taxon>
        <taxon>Neisseria</taxon>
    </lineage>
</organism>
<dbReference type="Gene3D" id="3.40.50.880">
    <property type="match status" value="1"/>
</dbReference>
<proteinExistence type="inferred from homology"/>
<keyword evidence="6" id="KW-0378">Hydrolase</keyword>
<comment type="catalytic activity">
    <reaction evidence="2">
        <text>4-(gamma-L-glutamylamino)butanoate + H2O = 4-aminobutanoate + L-glutamate</text>
        <dbReference type="Rhea" id="RHEA:19737"/>
        <dbReference type="ChEBI" id="CHEBI:15377"/>
        <dbReference type="ChEBI" id="CHEBI:29985"/>
        <dbReference type="ChEBI" id="CHEBI:58800"/>
        <dbReference type="ChEBI" id="CHEBI:59888"/>
        <dbReference type="EC" id="3.5.1.94"/>
    </reaction>
</comment>
<evidence type="ECO:0000313" key="7">
    <source>
        <dbReference type="Proteomes" id="UP000514752"/>
    </source>
</evidence>
<evidence type="ECO:0000256" key="2">
    <source>
        <dbReference type="ARBA" id="ARBA00052718"/>
    </source>
</evidence>
<dbReference type="PROSITE" id="PS51273">
    <property type="entry name" value="GATASE_TYPE_1"/>
    <property type="match status" value="1"/>
</dbReference>
<dbReference type="EMBL" id="CP059567">
    <property type="protein sequence ID" value="QMT41335.1"/>
    <property type="molecule type" value="Genomic_DNA"/>
</dbReference>
<dbReference type="RefSeq" id="WP_182122875.1">
    <property type="nucleotide sequence ID" value="NZ_CP059567.1"/>
</dbReference>
<evidence type="ECO:0000256" key="5">
    <source>
        <dbReference type="ARBA" id="ARBA00066788"/>
    </source>
</evidence>